<dbReference type="EMBL" id="JBHMAX010000014">
    <property type="protein sequence ID" value="MFB9731818.1"/>
    <property type="molecule type" value="Genomic_DNA"/>
</dbReference>
<proteinExistence type="predicted"/>
<evidence type="ECO:0000256" key="1">
    <source>
        <dbReference type="SAM" id="MobiDB-lite"/>
    </source>
</evidence>
<sequence>MGTRERAAALGSGVTVASGGLTVWLVRSTLGQWPGLGQVPLDGAVGFLSTAVAAGVATWLTVVVAAATLPLLGPRGRVPTDGAARQRACGAAPSVTAGAAGRVTAALLAAAALGAGPTAAHADVGPTDGTQVVAHLSPGVDGASSDGAPRPSTPQGSPVLPDGTSVPVPGWTPTADAPGRSRTAQATATSAALVTTGGAGAADGSSEEADHVVVHRGDSLWSIAARHLGEQATDADVADAWPRWYAANRELIGEDPDLLLPGQVLVVPTGADR</sequence>
<feature type="transmembrane region" description="Helical" evidence="2">
    <location>
        <begin position="46"/>
        <end position="72"/>
    </location>
</feature>
<protein>
    <submittedName>
        <fullName evidence="4">LysM peptidoglycan-binding domain-containing protein</fullName>
    </submittedName>
</protein>
<dbReference type="InterPro" id="IPR036779">
    <property type="entry name" value="LysM_dom_sf"/>
</dbReference>
<name>A0ABV5V264_9MICO</name>
<keyword evidence="2" id="KW-0472">Membrane</keyword>
<gene>
    <name evidence="4" type="ORF">ACFFN0_07170</name>
</gene>
<organism evidence="4 5">
    <name type="scientific">Ornithinimicrobium kibberense</name>
    <dbReference type="NCBI Taxonomy" id="282060"/>
    <lineage>
        <taxon>Bacteria</taxon>
        <taxon>Bacillati</taxon>
        <taxon>Actinomycetota</taxon>
        <taxon>Actinomycetes</taxon>
        <taxon>Micrococcales</taxon>
        <taxon>Ornithinimicrobiaceae</taxon>
        <taxon>Ornithinimicrobium</taxon>
    </lineage>
</organism>
<dbReference type="RefSeq" id="WP_202876619.1">
    <property type="nucleotide sequence ID" value="NZ_JBHMAX010000014.1"/>
</dbReference>
<dbReference type="Gene3D" id="3.10.350.10">
    <property type="entry name" value="LysM domain"/>
    <property type="match status" value="1"/>
</dbReference>
<feature type="region of interest" description="Disordered" evidence="1">
    <location>
        <begin position="118"/>
        <end position="189"/>
    </location>
</feature>
<evidence type="ECO:0000313" key="4">
    <source>
        <dbReference type="EMBL" id="MFB9731818.1"/>
    </source>
</evidence>
<dbReference type="PANTHER" id="PTHR34700:SF4">
    <property type="entry name" value="PHAGE-LIKE ELEMENT PBSX PROTEIN XKDP"/>
    <property type="match status" value="1"/>
</dbReference>
<keyword evidence="5" id="KW-1185">Reference proteome</keyword>
<evidence type="ECO:0000259" key="3">
    <source>
        <dbReference type="PROSITE" id="PS51782"/>
    </source>
</evidence>
<dbReference type="Proteomes" id="UP001589613">
    <property type="component" value="Unassembled WGS sequence"/>
</dbReference>
<dbReference type="CDD" id="cd00118">
    <property type="entry name" value="LysM"/>
    <property type="match status" value="1"/>
</dbReference>
<accession>A0ABV5V264</accession>
<dbReference type="InterPro" id="IPR018392">
    <property type="entry name" value="LysM"/>
</dbReference>
<dbReference type="PROSITE" id="PS51782">
    <property type="entry name" value="LYSM"/>
    <property type="match status" value="1"/>
</dbReference>
<evidence type="ECO:0000256" key="2">
    <source>
        <dbReference type="SAM" id="Phobius"/>
    </source>
</evidence>
<keyword evidence="2" id="KW-0812">Transmembrane</keyword>
<evidence type="ECO:0000313" key="5">
    <source>
        <dbReference type="Proteomes" id="UP001589613"/>
    </source>
</evidence>
<feature type="compositionally biased region" description="Low complexity" evidence="1">
    <location>
        <begin position="180"/>
        <end position="189"/>
    </location>
</feature>
<keyword evidence="2" id="KW-1133">Transmembrane helix</keyword>
<feature type="transmembrane region" description="Helical" evidence="2">
    <location>
        <begin position="7"/>
        <end position="26"/>
    </location>
</feature>
<dbReference type="PANTHER" id="PTHR34700">
    <property type="entry name" value="POTASSIUM BINDING PROTEIN KBP"/>
    <property type="match status" value="1"/>
</dbReference>
<feature type="domain" description="LysM" evidence="3">
    <location>
        <begin position="210"/>
        <end position="267"/>
    </location>
</feature>
<dbReference type="Pfam" id="PF01476">
    <property type="entry name" value="LysM"/>
    <property type="match status" value="1"/>
</dbReference>
<comment type="caution">
    <text evidence="4">The sequence shown here is derived from an EMBL/GenBank/DDBJ whole genome shotgun (WGS) entry which is preliminary data.</text>
</comment>
<dbReference type="InterPro" id="IPR052196">
    <property type="entry name" value="Bact_Kbp"/>
</dbReference>
<reference evidence="4 5" key="1">
    <citation type="submission" date="2024-09" db="EMBL/GenBank/DDBJ databases">
        <authorList>
            <person name="Sun Q."/>
            <person name="Mori K."/>
        </authorList>
    </citation>
    <scope>NUCLEOTIDE SEQUENCE [LARGE SCALE GENOMIC DNA]</scope>
    <source>
        <strain evidence="4 5">JCM 12763</strain>
    </source>
</reference>